<sequence length="410" mass="46134">MSLSWLSIVSLLNLKLAGKPGISIEHPIPADFRMVTADDYTGNNTALYAICDEEKFRNEIDCYITRRNLNSNNDSESFIGESCHLDLVLPRLKQIDRKSLQIQQFDISSDVLFTWNEPSIDLQRMSKNITILKMNDCTIKHLSYHYFKKIPSETLLVSNVVVYLDGFDVIISDKDQCMPLNRCRISFNRNGDQIGSPKPFSTSISVTRTESVSNYLNSTVGFFVSPAADFRPHKFVADYVSVSGNMIQLNTGYRDRISTTQLITSTAHRMFTICGTVAEIFHCRQFNIGNGNPRIKSSLSGFKNTRAVHNLDKGGFLLVSLQCSEGSQWTCGSYNVTKINMGVNQMLIPKQLPLKLECSGRLDRVKISSGEDSHNICFRFLCILEKQDDFGEKVGTSLNVFESCVDKTSI</sequence>
<gene>
    <name evidence="1" type="ORF">QAD02_000294</name>
</gene>
<proteinExistence type="predicted"/>
<dbReference type="Proteomes" id="UP001239111">
    <property type="component" value="Chromosome 3"/>
</dbReference>
<keyword evidence="2" id="KW-1185">Reference proteome</keyword>
<dbReference type="EMBL" id="CM056743">
    <property type="protein sequence ID" value="KAJ8669035.1"/>
    <property type="molecule type" value="Genomic_DNA"/>
</dbReference>
<comment type="caution">
    <text evidence="1">The sequence shown here is derived from an EMBL/GenBank/DDBJ whole genome shotgun (WGS) entry which is preliminary data.</text>
</comment>
<organism evidence="1 2">
    <name type="scientific">Eretmocerus hayati</name>
    <dbReference type="NCBI Taxonomy" id="131215"/>
    <lineage>
        <taxon>Eukaryota</taxon>
        <taxon>Metazoa</taxon>
        <taxon>Ecdysozoa</taxon>
        <taxon>Arthropoda</taxon>
        <taxon>Hexapoda</taxon>
        <taxon>Insecta</taxon>
        <taxon>Pterygota</taxon>
        <taxon>Neoptera</taxon>
        <taxon>Endopterygota</taxon>
        <taxon>Hymenoptera</taxon>
        <taxon>Apocrita</taxon>
        <taxon>Proctotrupomorpha</taxon>
        <taxon>Chalcidoidea</taxon>
        <taxon>Aphelinidae</taxon>
        <taxon>Aphelininae</taxon>
        <taxon>Eretmocerus</taxon>
    </lineage>
</organism>
<reference evidence="1" key="1">
    <citation type="submission" date="2023-04" db="EMBL/GenBank/DDBJ databases">
        <title>A chromosome-level genome assembly of the parasitoid wasp Eretmocerus hayati.</title>
        <authorList>
            <person name="Zhong Y."/>
            <person name="Liu S."/>
            <person name="Liu Y."/>
        </authorList>
    </citation>
    <scope>NUCLEOTIDE SEQUENCE</scope>
    <source>
        <strain evidence="1">ZJU_SS_LIU_2023</strain>
    </source>
</reference>
<evidence type="ECO:0000313" key="1">
    <source>
        <dbReference type="EMBL" id="KAJ8669035.1"/>
    </source>
</evidence>
<accession>A0ACC2NCZ9</accession>
<name>A0ACC2NCZ9_9HYME</name>
<protein>
    <submittedName>
        <fullName evidence="1">Uncharacterized protein</fullName>
    </submittedName>
</protein>
<evidence type="ECO:0000313" key="2">
    <source>
        <dbReference type="Proteomes" id="UP001239111"/>
    </source>
</evidence>